<dbReference type="Pfam" id="PF13302">
    <property type="entry name" value="Acetyltransf_3"/>
    <property type="match status" value="1"/>
</dbReference>
<name>A0A0P6WKE5_9CHLR</name>
<dbReference type="PROSITE" id="PS51186">
    <property type="entry name" value="GNAT"/>
    <property type="match status" value="1"/>
</dbReference>
<protein>
    <recommendedName>
        <fullName evidence="1">N-acetyltransferase domain-containing protein</fullName>
    </recommendedName>
</protein>
<dbReference type="PANTHER" id="PTHR43415">
    <property type="entry name" value="SPERMIDINE N(1)-ACETYLTRANSFERASE"/>
    <property type="match status" value="1"/>
</dbReference>
<dbReference type="SUPFAM" id="SSF55729">
    <property type="entry name" value="Acyl-CoA N-acyltransferases (Nat)"/>
    <property type="match status" value="1"/>
</dbReference>
<sequence length="190" mass="21936">MDAVLEGSLVTLRVMDPERDSEFYNAWMKDSLFARMLDSDPIIFWPKKMMKDWLEKHMDGSIVMMMYLKGEDTKPIGFIALDGINWVAGDAWVAIGIGDREDWGKGYGTDAMRLMLRYAFCQLNLHRVSLSVFEYNPRAIRSYEKAGFVREGAAPQFVERDGKRYDLVYMGVLRSEWKDTCPEDPSCDCI</sequence>
<organism evidence="2 3">
    <name type="scientific">Leptolinea tardivitalis</name>
    <dbReference type="NCBI Taxonomy" id="229920"/>
    <lineage>
        <taxon>Bacteria</taxon>
        <taxon>Bacillati</taxon>
        <taxon>Chloroflexota</taxon>
        <taxon>Anaerolineae</taxon>
        <taxon>Anaerolineales</taxon>
        <taxon>Anaerolineaceae</taxon>
        <taxon>Leptolinea</taxon>
    </lineage>
</organism>
<dbReference type="STRING" id="229920.ADM99_13465"/>
<dbReference type="Proteomes" id="UP000050430">
    <property type="component" value="Unassembled WGS sequence"/>
</dbReference>
<dbReference type="PATRIC" id="fig|229920.5.peg.32"/>
<dbReference type="Gene3D" id="3.40.630.30">
    <property type="match status" value="1"/>
</dbReference>
<dbReference type="RefSeq" id="WP_062422048.1">
    <property type="nucleotide sequence ID" value="NZ_BBYA01000010.1"/>
</dbReference>
<proteinExistence type="predicted"/>
<dbReference type="GO" id="GO:0016747">
    <property type="term" value="F:acyltransferase activity, transferring groups other than amino-acyl groups"/>
    <property type="evidence" value="ECO:0007669"/>
    <property type="project" value="InterPro"/>
</dbReference>
<dbReference type="InterPro" id="IPR016181">
    <property type="entry name" value="Acyl_CoA_acyltransferase"/>
</dbReference>
<dbReference type="AlphaFoldDB" id="A0A0P6WKE5"/>
<reference evidence="2 3" key="1">
    <citation type="submission" date="2015-07" db="EMBL/GenBank/DDBJ databases">
        <title>Genome sequence of Leptolinea tardivitalis DSM 16556.</title>
        <authorList>
            <person name="Hemp J."/>
            <person name="Ward L.M."/>
            <person name="Pace L.A."/>
            <person name="Fischer W.W."/>
        </authorList>
    </citation>
    <scope>NUCLEOTIDE SEQUENCE [LARGE SCALE GENOMIC DNA]</scope>
    <source>
        <strain evidence="2 3">YMTK-2</strain>
    </source>
</reference>
<dbReference type="EMBL" id="LGCK01000014">
    <property type="protein sequence ID" value="KPL70198.1"/>
    <property type="molecule type" value="Genomic_DNA"/>
</dbReference>
<keyword evidence="3" id="KW-1185">Reference proteome</keyword>
<evidence type="ECO:0000259" key="1">
    <source>
        <dbReference type="PROSITE" id="PS51186"/>
    </source>
</evidence>
<evidence type="ECO:0000313" key="3">
    <source>
        <dbReference type="Proteomes" id="UP000050430"/>
    </source>
</evidence>
<dbReference type="PANTHER" id="PTHR43415:SF5">
    <property type="entry name" value="ACETYLTRANSFERASE"/>
    <property type="match status" value="1"/>
</dbReference>
<dbReference type="OrthoDB" id="9795206at2"/>
<dbReference type="CDD" id="cd04301">
    <property type="entry name" value="NAT_SF"/>
    <property type="match status" value="1"/>
</dbReference>
<gene>
    <name evidence="2" type="ORF">ADM99_13465</name>
</gene>
<dbReference type="InterPro" id="IPR000182">
    <property type="entry name" value="GNAT_dom"/>
</dbReference>
<accession>A0A0P6WKE5</accession>
<feature type="domain" description="N-acetyltransferase" evidence="1">
    <location>
        <begin position="10"/>
        <end position="175"/>
    </location>
</feature>
<comment type="caution">
    <text evidence="2">The sequence shown here is derived from an EMBL/GenBank/DDBJ whole genome shotgun (WGS) entry which is preliminary data.</text>
</comment>
<evidence type="ECO:0000313" key="2">
    <source>
        <dbReference type="EMBL" id="KPL70198.1"/>
    </source>
</evidence>